<evidence type="ECO:0000256" key="12">
    <source>
        <dbReference type="SAM" id="MobiDB-lite"/>
    </source>
</evidence>
<comment type="catalytic activity">
    <reaction evidence="11">
        <text>D-erythrose 4-phosphate + phosphoenolpyruvate + H2O = 7-phospho-2-dehydro-3-deoxy-D-arabino-heptonate + phosphate</text>
        <dbReference type="Rhea" id="RHEA:14717"/>
        <dbReference type="ChEBI" id="CHEBI:15377"/>
        <dbReference type="ChEBI" id="CHEBI:16897"/>
        <dbReference type="ChEBI" id="CHEBI:43474"/>
        <dbReference type="ChEBI" id="CHEBI:58394"/>
        <dbReference type="ChEBI" id="CHEBI:58702"/>
        <dbReference type="EC" id="2.5.1.54"/>
    </reaction>
</comment>
<keyword evidence="5" id="KW-0028">Amino-acid biosynthesis</keyword>
<evidence type="ECO:0000256" key="9">
    <source>
        <dbReference type="ARBA" id="ARBA00031349"/>
    </source>
</evidence>
<evidence type="ECO:0000256" key="6">
    <source>
        <dbReference type="ARBA" id="ARBA00022679"/>
    </source>
</evidence>
<gene>
    <name evidence="14" type="ORF">FOZ60_002436</name>
</gene>
<name>A0A7J6NZ21_PEROL</name>
<comment type="pathway">
    <text evidence="2">Metabolic intermediate biosynthesis; chorismate biosynthesis; chorismate from D-erythrose 4-phosphate and phosphoenolpyruvate: step 1/7.</text>
</comment>
<dbReference type="NCBIfam" id="NF009395">
    <property type="entry name" value="PRK12755.1"/>
    <property type="match status" value="1"/>
</dbReference>
<evidence type="ECO:0000256" key="11">
    <source>
        <dbReference type="ARBA" id="ARBA00047508"/>
    </source>
</evidence>
<reference evidence="14 15" key="1">
    <citation type="submission" date="2020-04" db="EMBL/GenBank/DDBJ databases">
        <title>Perkinsus olseni comparative genomics.</title>
        <authorList>
            <person name="Bogema D.R."/>
        </authorList>
    </citation>
    <scope>NUCLEOTIDE SEQUENCE [LARGE SCALE GENOMIC DNA]</scope>
    <source>
        <strain evidence="14">00978-12</strain>
    </source>
</reference>
<dbReference type="SUPFAM" id="SSF51569">
    <property type="entry name" value="Aldolase"/>
    <property type="match status" value="2"/>
</dbReference>
<organism evidence="14 15">
    <name type="scientific">Perkinsus olseni</name>
    <name type="common">Perkinsus atlanticus</name>
    <dbReference type="NCBI Taxonomy" id="32597"/>
    <lineage>
        <taxon>Eukaryota</taxon>
        <taxon>Sar</taxon>
        <taxon>Alveolata</taxon>
        <taxon>Perkinsozoa</taxon>
        <taxon>Perkinsea</taxon>
        <taxon>Perkinsida</taxon>
        <taxon>Perkinsidae</taxon>
        <taxon>Perkinsus</taxon>
    </lineage>
</organism>
<dbReference type="AlphaFoldDB" id="A0A7J6NZ21"/>
<dbReference type="EMBL" id="JABANP010000142">
    <property type="protein sequence ID" value="KAF4688770.1"/>
    <property type="molecule type" value="Genomic_DNA"/>
</dbReference>
<proteinExistence type="inferred from homology"/>
<dbReference type="GO" id="GO:0009073">
    <property type="term" value="P:aromatic amino acid family biosynthetic process"/>
    <property type="evidence" value="ECO:0007669"/>
    <property type="project" value="UniProtKB-KW"/>
</dbReference>
<evidence type="ECO:0000256" key="8">
    <source>
        <dbReference type="ARBA" id="ARBA00031111"/>
    </source>
</evidence>
<evidence type="ECO:0000256" key="1">
    <source>
        <dbReference type="ARBA" id="ARBA00003726"/>
    </source>
</evidence>
<evidence type="ECO:0000259" key="13">
    <source>
        <dbReference type="Pfam" id="PF00793"/>
    </source>
</evidence>
<evidence type="ECO:0000256" key="7">
    <source>
        <dbReference type="ARBA" id="ARBA00023141"/>
    </source>
</evidence>
<feature type="domain" description="DAHP synthetase I/KDSA" evidence="13">
    <location>
        <begin position="116"/>
        <end position="396"/>
    </location>
</feature>
<evidence type="ECO:0000313" key="15">
    <source>
        <dbReference type="Proteomes" id="UP000541610"/>
    </source>
</evidence>
<dbReference type="InterPro" id="IPR006219">
    <property type="entry name" value="DAHP_synth_1"/>
</dbReference>
<comment type="caution">
    <text evidence="14">The sequence shown here is derived from an EMBL/GenBank/DDBJ whole genome shotgun (WGS) entry which is preliminary data.</text>
</comment>
<evidence type="ECO:0000256" key="10">
    <source>
        <dbReference type="ARBA" id="ARBA00032193"/>
    </source>
</evidence>
<accession>A0A7J6NZ21</accession>
<dbReference type="Proteomes" id="UP000541610">
    <property type="component" value="Unassembled WGS sequence"/>
</dbReference>
<dbReference type="PANTHER" id="PTHR21225">
    <property type="entry name" value="PHOSPHO-2-DEHYDRO-3-DEOXYHEPTONATE ALDOLASE DAHP SYNTHETASE"/>
    <property type="match status" value="1"/>
</dbReference>
<dbReference type="FunFam" id="3.20.20.70:FF:000005">
    <property type="entry name" value="Phospho-2-dehydro-3-deoxyheptonate aldolase"/>
    <property type="match status" value="1"/>
</dbReference>
<comment type="similarity">
    <text evidence="3">Belongs to the class-I DAHP synthase family.</text>
</comment>
<dbReference type="InterPro" id="IPR013785">
    <property type="entry name" value="Aldolase_TIM"/>
</dbReference>
<dbReference type="EC" id="2.5.1.54" evidence="4"/>
<evidence type="ECO:0000313" key="14">
    <source>
        <dbReference type="EMBL" id="KAF4688770.1"/>
    </source>
</evidence>
<evidence type="ECO:0000256" key="5">
    <source>
        <dbReference type="ARBA" id="ARBA00022605"/>
    </source>
</evidence>
<dbReference type="GO" id="GO:0008652">
    <property type="term" value="P:amino acid biosynthetic process"/>
    <property type="evidence" value="ECO:0007669"/>
    <property type="project" value="UniProtKB-KW"/>
</dbReference>
<dbReference type="GO" id="GO:0003849">
    <property type="term" value="F:3-deoxy-7-phosphoheptulonate synthase activity"/>
    <property type="evidence" value="ECO:0007669"/>
    <property type="project" value="UniProtKB-EC"/>
</dbReference>
<evidence type="ECO:0000256" key="4">
    <source>
        <dbReference type="ARBA" id="ARBA00012694"/>
    </source>
</evidence>
<dbReference type="OrthoDB" id="4699125at2759"/>
<sequence>MTNVVGAERPLDSKNGATNSPPPKKVGGAVDLVASSKSAVQKGRTEVNATPSSSPPAAAGSPASLPHFQEHFTDPEIDNLRIRKIKALIYPQLLVEEFPLTEKGKMVVSQGRKEASDIVSKKDDRMLVIVGPCSIHDPAAAKEYASRLKAEADRLKDDLVIIMRVYFEKPRTTVGWKGLINDPNIDDTFNVNAGLRTARRLLQEITHLGLPVGCEFLDTLTPQYIADLVSWAAIGARTTECQLHRELASGLSMPVGFKNSTSGDVDVSVDAVVSAKHPHCFFSITKQGTAAIVHSHGNCDAHIILRGGKSGPNYTKKHVDECIAKQKKMGINQGVMIDCSHGNSNKDYKRQPIVLQEIIKEQITPQAQSHCRDVSGVMIESHLFEGNQKTPTPAEIAEFRRKNGTLPPTTTSPKCGHSTPPLISEPRSSSSLETDSDVRHMLRYGVSITDGCVNWMQTVAMLDDLAAAVRQRRANSNAS</sequence>
<dbReference type="PANTHER" id="PTHR21225:SF12">
    <property type="entry name" value="PHOSPHO-2-DEHYDRO-3-DEOXYHEPTONATE ALDOLASE, TYROSINE-INHIBITED"/>
    <property type="match status" value="1"/>
</dbReference>
<dbReference type="GO" id="GO:0005737">
    <property type="term" value="C:cytoplasm"/>
    <property type="evidence" value="ECO:0007669"/>
    <property type="project" value="TreeGrafter"/>
</dbReference>
<dbReference type="Pfam" id="PF00793">
    <property type="entry name" value="DAHP_synth_1"/>
    <property type="match status" value="1"/>
</dbReference>
<feature type="region of interest" description="Disordered" evidence="12">
    <location>
        <begin position="403"/>
        <end position="435"/>
    </location>
</feature>
<feature type="region of interest" description="Disordered" evidence="12">
    <location>
        <begin position="1"/>
        <end position="69"/>
    </location>
</feature>
<keyword evidence="6" id="KW-0808">Transferase</keyword>
<comment type="function">
    <text evidence="1">Stereospecific condensation of phosphoenolpyruvate (PEP) and D-erythrose-4-phosphate (E4P) giving rise to 3-deoxy-D-arabino-heptulosonate-7-phosphate (DAHP).</text>
</comment>
<feature type="compositionally biased region" description="Low complexity" evidence="12">
    <location>
        <begin position="49"/>
        <end position="66"/>
    </location>
</feature>
<evidence type="ECO:0000256" key="2">
    <source>
        <dbReference type="ARBA" id="ARBA00004688"/>
    </source>
</evidence>
<keyword evidence="7" id="KW-0057">Aromatic amino acid biosynthesis</keyword>
<protein>
    <recommendedName>
        <fullName evidence="4">3-deoxy-7-phosphoheptulonate synthase</fullName>
        <ecNumber evidence="4">2.5.1.54</ecNumber>
    </recommendedName>
    <alternativeName>
        <fullName evidence="10">3-deoxy-D-arabino-heptulosonate 7-phosphate synthase</fullName>
    </alternativeName>
    <alternativeName>
        <fullName evidence="9">DAHP synthase</fullName>
    </alternativeName>
    <alternativeName>
        <fullName evidence="8">Phospho-2-keto-3-deoxyheptonate aldolase</fullName>
    </alternativeName>
</protein>
<dbReference type="Gene3D" id="3.20.20.70">
    <property type="entry name" value="Aldolase class I"/>
    <property type="match status" value="2"/>
</dbReference>
<dbReference type="InterPro" id="IPR006218">
    <property type="entry name" value="DAHP1/KDSA"/>
</dbReference>
<evidence type="ECO:0000256" key="3">
    <source>
        <dbReference type="ARBA" id="ARBA00007985"/>
    </source>
</evidence>
<dbReference type="NCBIfam" id="TIGR00034">
    <property type="entry name" value="aroFGH"/>
    <property type="match status" value="1"/>
</dbReference>